<keyword evidence="6" id="KW-0770">Synapse</keyword>
<evidence type="ECO:0000259" key="18">
    <source>
        <dbReference type="Pfam" id="PF02932"/>
    </source>
</evidence>
<feature type="domain" description="Neurotransmitter-gated ion-channel ligand-binding" evidence="17">
    <location>
        <begin position="25"/>
        <end position="226"/>
    </location>
</feature>
<evidence type="ECO:0000256" key="16">
    <source>
        <dbReference type="SAM" id="MobiDB-lite"/>
    </source>
</evidence>
<dbReference type="NCBIfam" id="TIGR00860">
    <property type="entry name" value="LIC"/>
    <property type="match status" value="1"/>
</dbReference>
<feature type="chain" id="PRO_5039962332" evidence="15">
    <location>
        <begin position="22"/>
        <end position="485"/>
    </location>
</feature>
<dbReference type="GO" id="GO:1904315">
    <property type="term" value="F:transmitter-gated monoatomic ion channel activity involved in regulation of postsynaptic membrane potential"/>
    <property type="evidence" value="ECO:0000318"/>
    <property type="project" value="GO_Central"/>
</dbReference>
<keyword evidence="11" id="KW-0325">Glycoprotein</keyword>
<dbReference type="GeneID" id="118410165"/>
<dbReference type="GO" id="GO:0051899">
    <property type="term" value="P:membrane depolarization"/>
    <property type="evidence" value="ECO:0000318"/>
    <property type="project" value="GO_Central"/>
</dbReference>
<sequence>MASLRWYGLILLAATLQVCLCSDSEHRLINHLFDSGYNKVIRPVQSRGEVVNVNLQIVFSQLIAVEEREQMMKTNLWLGQDWYDYRLSWNPEDFDNIDMVRVSSEDIWRPDVVLFNNADGNYDIQLMTKAWVQSDGHVHWAPPVVYASACFIVVKYFPFDRQNCTMKFGSWTYDADELDLTLLDGEAQMHRYKQNGEWDILRSPNRKYYADKRVYVNFDFIIKRKPLFYTINLIIPCILITSLSVLVFYLPADEGEKVTLGITVLLALIVFLLLIADIIPPTSLDVPLIGKYLLFTMIFVSVAIVATVYVLNVHHRTSSTHDMPDWIKAVFLEKLPKLLRMERPESEPPEPPAKEYNTWDHPPYFMKNVNGRSVETKGRNFGLRVTDMSGNPFKADSPRSGRFGQAPPSPSVLPKRLSPEARKALKNLKLISEYFRNQDEDDGVAGDWQYVAMVIDRICLWLFATVCFLGTLGLFLQPFVGSDEE</sequence>
<dbReference type="GO" id="GO:0034220">
    <property type="term" value="P:monoatomic ion transmembrane transport"/>
    <property type="evidence" value="ECO:0000318"/>
    <property type="project" value="GO_Central"/>
</dbReference>
<evidence type="ECO:0000256" key="3">
    <source>
        <dbReference type="ARBA" id="ARBA00022475"/>
    </source>
</evidence>
<dbReference type="GO" id="GO:0007268">
    <property type="term" value="P:chemical synaptic transmission"/>
    <property type="evidence" value="ECO:0000318"/>
    <property type="project" value="GO_Central"/>
</dbReference>
<dbReference type="Proteomes" id="UP000001554">
    <property type="component" value="Chromosome 2"/>
</dbReference>
<name>A0A9J7KPD4_BRAFL</name>
<reference evidence="19" key="1">
    <citation type="journal article" date="2020" name="Nat. Ecol. Evol.">
        <title>Deeply conserved synteny resolves early events in vertebrate evolution.</title>
        <authorList>
            <person name="Simakov O."/>
            <person name="Marletaz F."/>
            <person name="Yue J.X."/>
            <person name="O'Connell B."/>
            <person name="Jenkins J."/>
            <person name="Brandt A."/>
            <person name="Calef R."/>
            <person name="Tung C.H."/>
            <person name="Huang T.K."/>
            <person name="Schmutz J."/>
            <person name="Satoh N."/>
            <person name="Yu J.K."/>
            <person name="Putnam N.H."/>
            <person name="Green R.E."/>
            <person name="Rokhsar D.S."/>
        </authorList>
    </citation>
    <scope>NUCLEOTIDE SEQUENCE [LARGE SCALE GENOMIC DNA]</scope>
    <source>
        <strain evidence="19">S238N-H82</strain>
    </source>
</reference>
<keyword evidence="7 15" id="KW-0406">Ion transport</keyword>
<dbReference type="GO" id="GO:0005231">
    <property type="term" value="F:excitatory extracellular ligand-gated monoatomic ion channel activity"/>
    <property type="evidence" value="ECO:0000318"/>
    <property type="project" value="GO_Central"/>
</dbReference>
<evidence type="ECO:0000256" key="2">
    <source>
        <dbReference type="ARBA" id="ARBA00022448"/>
    </source>
</evidence>
<dbReference type="InterPro" id="IPR006029">
    <property type="entry name" value="Neurotrans-gated_channel_TM"/>
</dbReference>
<feature type="region of interest" description="Disordered" evidence="16">
    <location>
        <begin position="394"/>
        <end position="415"/>
    </location>
</feature>
<keyword evidence="10" id="KW-0675">Receptor</keyword>
<dbReference type="FunFam" id="2.70.170.10:FF:000016">
    <property type="entry name" value="Nicotinic acetylcholine receptor subunit"/>
    <property type="match status" value="1"/>
</dbReference>
<evidence type="ECO:0000256" key="7">
    <source>
        <dbReference type="ARBA" id="ARBA00023065"/>
    </source>
</evidence>
<dbReference type="PRINTS" id="PR00252">
    <property type="entry name" value="NRIONCHANNEL"/>
</dbReference>
<dbReference type="FunFam" id="1.20.58.390:FF:000008">
    <property type="entry name" value="Cholinergic receptor nicotinic beta 4 subunit"/>
    <property type="match status" value="1"/>
</dbReference>
<evidence type="ECO:0000256" key="9">
    <source>
        <dbReference type="ARBA" id="ARBA00023157"/>
    </source>
</evidence>
<evidence type="ECO:0000256" key="6">
    <source>
        <dbReference type="ARBA" id="ARBA00023018"/>
    </source>
</evidence>
<dbReference type="Pfam" id="PF02931">
    <property type="entry name" value="Neur_chan_LBD"/>
    <property type="match status" value="1"/>
</dbReference>
<evidence type="ECO:0000256" key="5">
    <source>
        <dbReference type="ARBA" id="ARBA00022989"/>
    </source>
</evidence>
<gene>
    <name evidence="20" type="primary">LOC118410165</name>
</gene>
<feature type="transmembrane region" description="Helical" evidence="15">
    <location>
        <begin position="258"/>
        <end position="280"/>
    </location>
</feature>
<dbReference type="GO" id="GO:0005892">
    <property type="term" value="C:acetylcholine-gated channel complex"/>
    <property type="evidence" value="ECO:0000318"/>
    <property type="project" value="GO_Central"/>
</dbReference>
<dbReference type="OrthoDB" id="5975154at2759"/>
<evidence type="ECO:0000256" key="8">
    <source>
        <dbReference type="ARBA" id="ARBA00023136"/>
    </source>
</evidence>
<keyword evidence="2 15" id="KW-0813">Transport</keyword>
<dbReference type="RefSeq" id="XP_035667589.1">
    <property type="nucleotide sequence ID" value="XM_035811696.1"/>
</dbReference>
<evidence type="ECO:0000259" key="17">
    <source>
        <dbReference type="Pfam" id="PF02931"/>
    </source>
</evidence>
<feature type="domain" description="Neurotransmitter-gated ion-channel transmembrane" evidence="18">
    <location>
        <begin position="233"/>
        <end position="475"/>
    </location>
</feature>
<keyword evidence="19" id="KW-1185">Reference proteome</keyword>
<dbReference type="GO" id="GO:0015464">
    <property type="term" value="F:acetylcholine receptor activity"/>
    <property type="evidence" value="ECO:0000318"/>
    <property type="project" value="GO_Central"/>
</dbReference>
<dbReference type="GO" id="GO:0022848">
    <property type="term" value="F:acetylcholine-gated monoatomic cation-selective channel activity"/>
    <property type="evidence" value="ECO:0007669"/>
    <property type="project" value="InterPro"/>
</dbReference>
<evidence type="ECO:0000256" key="10">
    <source>
        <dbReference type="ARBA" id="ARBA00023170"/>
    </source>
</evidence>
<feature type="transmembrane region" description="Helical" evidence="15">
    <location>
        <begin position="458"/>
        <end position="480"/>
    </location>
</feature>
<feature type="signal peptide" evidence="15">
    <location>
        <begin position="1"/>
        <end position="21"/>
    </location>
</feature>
<comment type="similarity">
    <text evidence="1">Belongs to the ligand-gated ion channel (TC 1.A.9) family. Acetylcholine receptor (TC 1.A.9.1) subfamily.</text>
</comment>
<dbReference type="GO" id="GO:0005886">
    <property type="term" value="C:plasma membrane"/>
    <property type="evidence" value="ECO:0000318"/>
    <property type="project" value="GO_Central"/>
</dbReference>
<dbReference type="InterPro" id="IPR038050">
    <property type="entry name" value="Neuro_actylchol_rec"/>
</dbReference>
<keyword evidence="9" id="KW-1015">Disulfide bond</keyword>
<accession>A0A9J7KPD4</accession>
<evidence type="ECO:0000256" key="1">
    <source>
        <dbReference type="ARBA" id="ARBA00009237"/>
    </source>
</evidence>
<evidence type="ECO:0000256" key="14">
    <source>
        <dbReference type="ARBA" id="ARBA00034099"/>
    </source>
</evidence>
<keyword evidence="4 15" id="KW-0812">Transmembrane</keyword>
<dbReference type="InterPro" id="IPR002394">
    <property type="entry name" value="Nicotinic_acetylcholine_rcpt"/>
</dbReference>
<protein>
    <submittedName>
        <fullName evidence="20">Neuronal acetylcholine receptor subunit beta-4-like isoform X1</fullName>
    </submittedName>
</protein>
<evidence type="ECO:0000256" key="15">
    <source>
        <dbReference type="RuleBase" id="RU000687"/>
    </source>
</evidence>
<keyword evidence="8 15" id="KW-0472">Membrane</keyword>
<evidence type="ECO:0000256" key="11">
    <source>
        <dbReference type="ARBA" id="ARBA00023180"/>
    </source>
</evidence>
<dbReference type="GO" id="GO:0045211">
    <property type="term" value="C:postsynaptic membrane"/>
    <property type="evidence" value="ECO:0007669"/>
    <property type="project" value="InterPro"/>
</dbReference>
<dbReference type="InterPro" id="IPR018000">
    <property type="entry name" value="Neurotransmitter_ion_chnl_CS"/>
</dbReference>
<feature type="transmembrane region" description="Helical" evidence="15">
    <location>
        <begin position="227"/>
        <end position="251"/>
    </location>
</feature>
<dbReference type="AlphaFoldDB" id="A0A9J7KPD4"/>
<keyword evidence="13 15" id="KW-0407">Ion channel</keyword>
<evidence type="ECO:0000256" key="12">
    <source>
        <dbReference type="ARBA" id="ARBA00023286"/>
    </source>
</evidence>
<keyword evidence="3" id="KW-1003">Cell membrane</keyword>
<dbReference type="SUPFAM" id="SSF90112">
    <property type="entry name" value="Neurotransmitter-gated ion-channel transmembrane pore"/>
    <property type="match status" value="1"/>
</dbReference>
<keyword evidence="15" id="KW-0732">Signal</keyword>
<keyword evidence="5 15" id="KW-1133">Transmembrane helix</keyword>
<dbReference type="Pfam" id="PF02932">
    <property type="entry name" value="Neur_chan_memb"/>
    <property type="match status" value="1"/>
</dbReference>
<proteinExistence type="inferred from homology"/>
<comment type="subcellular location">
    <subcellularLocation>
        <location evidence="14">Synaptic cell membrane</location>
        <topology evidence="14">Multi-pass membrane protein</topology>
    </subcellularLocation>
</comment>
<evidence type="ECO:0000313" key="19">
    <source>
        <dbReference type="Proteomes" id="UP000001554"/>
    </source>
</evidence>
<dbReference type="InterPro" id="IPR036734">
    <property type="entry name" value="Neur_chan_lig-bd_sf"/>
</dbReference>
<dbReference type="PRINTS" id="PR00254">
    <property type="entry name" value="NICOTINICR"/>
</dbReference>
<dbReference type="GO" id="GO:0043005">
    <property type="term" value="C:neuron projection"/>
    <property type="evidence" value="ECO:0000318"/>
    <property type="project" value="GO_Central"/>
</dbReference>
<evidence type="ECO:0000256" key="4">
    <source>
        <dbReference type="ARBA" id="ARBA00022692"/>
    </source>
</evidence>
<dbReference type="SUPFAM" id="SSF63712">
    <property type="entry name" value="Nicotinic receptor ligand binding domain-like"/>
    <property type="match status" value="1"/>
</dbReference>
<dbReference type="Gene3D" id="2.70.170.10">
    <property type="entry name" value="Neurotransmitter-gated ion-channel ligand-binding domain"/>
    <property type="match status" value="1"/>
</dbReference>
<organism evidence="19 20">
    <name type="scientific">Branchiostoma floridae</name>
    <name type="common">Florida lancelet</name>
    <name type="synonym">Amphioxus</name>
    <dbReference type="NCBI Taxonomy" id="7739"/>
    <lineage>
        <taxon>Eukaryota</taxon>
        <taxon>Metazoa</taxon>
        <taxon>Chordata</taxon>
        <taxon>Cephalochordata</taxon>
        <taxon>Leptocardii</taxon>
        <taxon>Amphioxiformes</taxon>
        <taxon>Branchiostomatidae</taxon>
        <taxon>Branchiostoma</taxon>
    </lineage>
</organism>
<reference evidence="20" key="2">
    <citation type="submission" date="2025-08" db="UniProtKB">
        <authorList>
            <consortium name="RefSeq"/>
        </authorList>
    </citation>
    <scope>IDENTIFICATION</scope>
    <source>
        <strain evidence="20">S238N-H82</strain>
        <tissue evidence="20">Testes</tissue>
    </source>
</reference>
<dbReference type="Gene3D" id="1.20.58.390">
    <property type="entry name" value="Neurotransmitter-gated ion-channel transmembrane domain"/>
    <property type="match status" value="2"/>
</dbReference>
<dbReference type="InterPro" id="IPR006201">
    <property type="entry name" value="Neur_channel"/>
</dbReference>
<dbReference type="InterPro" id="IPR006202">
    <property type="entry name" value="Neur_chan_lig-bd"/>
</dbReference>
<dbReference type="KEGG" id="bfo:118410165"/>
<dbReference type="OMA" id="AFFINPT"/>
<evidence type="ECO:0000256" key="13">
    <source>
        <dbReference type="ARBA" id="ARBA00023303"/>
    </source>
</evidence>
<evidence type="ECO:0000313" key="20">
    <source>
        <dbReference type="RefSeq" id="XP_035667589.1"/>
    </source>
</evidence>
<keyword evidence="12" id="KW-1071">Ligand-gated ion channel</keyword>
<dbReference type="GO" id="GO:0095500">
    <property type="term" value="P:acetylcholine receptor signaling pathway"/>
    <property type="evidence" value="ECO:0000318"/>
    <property type="project" value="GO_Central"/>
</dbReference>
<dbReference type="InterPro" id="IPR036719">
    <property type="entry name" value="Neuro-gated_channel_TM_sf"/>
</dbReference>
<feature type="transmembrane region" description="Helical" evidence="15">
    <location>
        <begin position="292"/>
        <end position="311"/>
    </location>
</feature>
<dbReference type="CDD" id="cd19064">
    <property type="entry name" value="LGIC_TM_nAChR"/>
    <property type="match status" value="1"/>
</dbReference>
<dbReference type="GO" id="GO:0045202">
    <property type="term" value="C:synapse"/>
    <property type="evidence" value="ECO:0000318"/>
    <property type="project" value="GO_Central"/>
</dbReference>
<dbReference type="PROSITE" id="PS00236">
    <property type="entry name" value="NEUROTR_ION_CHANNEL"/>
    <property type="match status" value="1"/>
</dbReference>
<dbReference type="PANTHER" id="PTHR18945">
    <property type="entry name" value="NEUROTRANSMITTER GATED ION CHANNEL"/>
    <property type="match status" value="1"/>
</dbReference>
<dbReference type="FunFam" id="1.20.58.390:FF:000117">
    <property type="entry name" value="Uncharacterized protein"/>
    <property type="match status" value="1"/>
</dbReference>